<reference evidence="3 4" key="1">
    <citation type="journal article" date="2015" name="Sci. Rep.">
        <title>Genome of the facultative scuticociliatosis pathogen Pseudocohnilembus persalinus provides insight into its virulence through horizontal gene transfer.</title>
        <authorList>
            <person name="Xiong J."/>
            <person name="Wang G."/>
            <person name="Cheng J."/>
            <person name="Tian M."/>
            <person name="Pan X."/>
            <person name="Warren A."/>
            <person name="Jiang C."/>
            <person name="Yuan D."/>
            <person name="Miao W."/>
        </authorList>
    </citation>
    <scope>NUCLEOTIDE SEQUENCE [LARGE SCALE GENOMIC DNA]</scope>
    <source>
        <strain evidence="3">36N120E</strain>
    </source>
</reference>
<feature type="region of interest" description="Disordered" evidence="2">
    <location>
        <begin position="285"/>
        <end position="352"/>
    </location>
</feature>
<feature type="compositionally biased region" description="Low complexity" evidence="2">
    <location>
        <begin position="285"/>
        <end position="330"/>
    </location>
</feature>
<accession>A0A0V0R5R6</accession>
<protein>
    <submittedName>
        <fullName evidence="3">Uncharacterized protein</fullName>
    </submittedName>
</protein>
<keyword evidence="4" id="KW-1185">Reference proteome</keyword>
<feature type="compositionally biased region" description="Polar residues" evidence="2">
    <location>
        <begin position="428"/>
        <end position="439"/>
    </location>
</feature>
<dbReference type="InParanoid" id="A0A0V0R5R6"/>
<feature type="coiled-coil region" evidence="1">
    <location>
        <begin position="77"/>
        <end position="158"/>
    </location>
</feature>
<organism evidence="3 4">
    <name type="scientific">Pseudocohnilembus persalinus</name>
    <name type="common">Ciliate</name>
    <dbReference type="NCBI Taxonomy" id="266149"/>
    <lineage>
        <taxon>Eukaryota</taxon>
        <taxon>Sar</taxon>
        <taxon>Alveolata</taxon>
        <taxon>Ciliophora</taxon>
        <taxon>Intramacronucleata</taxon>
        <taxon>Oligohymenophorea</taxon>
        <taxon>Scuticociliatia</taxon>
        <taxon>Philasterida</taxon>
        <taxon>Pseudocohnilembidae</taxon>
        <taxon>Pseudocohnilembus</taxon>
    </lineage>
</organism>
<sequence length="439" mass="51524">MNISTVSTQKQIPVINTIPYSSPVKSINDKKLSSSIQTERSLASSKNTRLLKMEQISPSNSSTIKDNSIQIDQEKYTKILEQQITKYRELLDKEIKEHESTKNEFQQLKQKYDAMKENNQLAAEKLIMENNEKQQKNIQFWKEQANLFKEKNKLLEQLMQQTSDLTPHKINKQVSIEQQEFQSQSFLRDLNTLNNQLNHQSQQDLFDQLQLKQQQSDYSYLKTNLNNKNPQQLEQKPKFQISDFQNNNENFNNSNQIELKTQNPSKNKISKINIENQNKNEIKTKQTQNIQGEQLQQQQAVNQNKNEQNGKQFQSQQQQSQSLNFKKQQQTTKIENNGNVQNDDNKKQQQQKQTLYINVEKCNKNEHAKQQSSQKNQKSFITNNETRDFQEDTNNESTANLKNYVSINLFSNNDQCVKNSSNNNNNNQRVENVQIPQRV</sequence>
<proteinExistence type="predicted"/>
<feature type="compositionally biased region" description="Polar residues" evidence="2">
    <location>
        <begin position="331"/>
        <end position="340"/>
    </location>
</feature>
<evidence type="ECO:0000256" key="2">
    <source>
        <dbReference type="SAM" id="MobiDB-lite"/>
    </source>
</evidence>
<evidence type="ECO:0000256" key="1">
    <source>
        <dbReference type="SAM" id="Coils"/>
    </source>
</evidence>
<dbReference type="OMA" id="KLIMENN"/>
<name>A0A0V0R5R6_PSEPJ</name>
<gene>
    <name evidence="3" type="ORF">PPERSA_02568</name>
</gene>
<evidence type="ECO:0000313" key="3">
    <source>
        <dbReference type="EMBL" id="KRX09696.1"/>
    </source>
</evidence>
<dbReference type="AlphaFoldDB" id="A0A0V0R5R6"/>
<dbReference type="Proteomes" id="UP000054937">
    <property type="component" value="Unassembled WGS sequence"/>
</dbReference>
<comment type="caution">
    <text evidence="3">The sequence shown here is derived from an EMBL/GenBank/DDBJ whole genome shotgun (WGS) entry which is preliminary data.</text>
</comment>
<feature type="region of interest" description="Disordered" evidence="2">
    <location>
        <begin position="418"/>
        <end position="439"/>
    </location>
</feature>
<keyword evidence="1" id="KW-0175">Coiled coil</keyword>
<evidence type="ECO:0000313" key="4">
    <source>
        <dbReference type="Proteomes" id="UP000054937"/>
    </source>
</evidence>
<dbReference type="EMBL" id="LDAU01000044">
    <property type="protein sequence ID" value="KRX09696.1"/>
    <property type="molecule type" value="Genomic_DNA"/>
</dbReference>